<comment type="caution">
    <text evidence="2">The sequence shown here is derived from an EMBL/GenBank/DDBJ whole genome shotgun (WGS) entry which is preliminary data.</text>
</comment>
<sequence>MKAIYDPNAPKRPVNLSLNEALVAQARQMTGNLSAEVESMLADFVQRQKQLREAEAQRLKRAATAWNRFAEKQGSFADEFSTL</sequence>
<keyword evidence="3" id="KW-1185">Reference proteome</keyword>
<protein>
    <submittedName>
        <fullName evidence="2">Type II toxin-antitoxin system CcdA family antitoxin</fullName>
    </submittedName>
</protein>
<keyword evidence="1" id="KW-1277">Toxin-antitoxin system</keyword>
<dbReference type="Pfam" id="PF07362">
    <property type="entry name" value="CcdA"/>
    <property type="match status" value="1"/>
</dbReference>
<reference evidence="2 3" key="1">
    <citation type="submission" date="2024-09" db="EMBL/GenBank/DDBJ databases">
        <authorList>
            <person name="Sun Q."/>
            <person name="Mori K."/>
        </authorList>
    </citation>
    <scope>NUCLEOTIDE SEQUENCE [LARGE SCALE GENOMIC DNA]</scope>
    <source>
        <strain evidence="2 3">KCTC 52403</strain>
    </source>
</reference>
<organism evidence="2 3">
    <name type="scientific">Luteimonas padinae</name>
    <dbReference type="NCBI Taxonomy" id="1714359"/>
    <lineage>
        <taxon>Bacteria</taxon>
        <taxon>Pseudomonadati</taxon>
        <taxon>Pseudomonadota</taxon>
        <taxon>Gammaproteobacteria</taxon>
        <taxon>Lysobacterales</taxon>
        <taxon>Lysobacteraceae</taxon>
        <taxon>Luteimonas</taxon>
    </lineage>
</organism>
<name>A0ABV6SSP5_9GAMM</name>
<dbReference type="Proteomes" id="UP001589898">
    <property type="component" value="Unassembled WGS sequence"/>
</dbReference>
<dbReference type="InterPro" id="IPR009956">
    <property type="entry name" value="Post-segregation_anti-tox_CcdA"/>
</dbReference>
<evidence type="ECO:0000313" key="3">
    <source>
        <dbReference type="Proteomes" id="UP001589898"/>
    </source>
</evidence>
<dbReference type="RefSeq" id="WP_189498996.1">
    <property type="nucleotide sequence ID" value="NZ_BMZT01000012.1"/>
</dbReference>
<evidence type="ECO:0000313" key="2">
    <source>
        <dbReference type="EMBL" id="MFC0716440.1"/>
    </source>
</evidence>
<evidence type="ECO:0000256" key="1">
    <source>
        <dbReference type="ARBA" id="ARBA00022649"/>
    </source>
</evidence>
<accession>A0ABV6SSP5</accession>
<gene>
    <name evidence="2" type="ORF">ACFFFU_01515</name>
</gene>
<proteinExistence type="predicted"/>
<dbReference type="EMBL" id="JBHLTF010000004">
    <property type="protein sequence ID" value="MFC0716440.1"/>
    <property type="molecule type" value="Genomic_DNA"/>
</dbReference>